<feature type="compositionally biased region" description="Polar residues" evidence="1">
    <location>
        <begin position="46"/>
        <end position="57"/>
    </location>
</feature>
<accession>A0A151AAM2</accession>
<proteinExistence type="predicted"/>
<evidence type="ECO:0000256" key="1">
    <source>
        <dbReference type="SAM" id="MobiDB-lite"/>
    </source>
</evidence>
<keyword evidence="3" id="KW-1185">Reference proteome</keyword>
<dbReference type="AlphaFoldDB" id="A0A151AAM2"/>
<dbReference type="Proteomes" id="UP000075321">
    <property type="component" value="Unassembled WGS sequence"/>
</dbReference>
<name>A0A151AAM2_9EURY</name>
<gene>
    <name evidence="2" type="ORF">HAPAU_35830</name>
</gene>
<protein>
    <submittedName>
        <fullName evidence="2">Uncharacterized protein</fullName>
    </submittedName>
</protein>
<organism evidence="2 3">
    <name type="scientific">Halalkalicoccus paucihalophilus</name>
    <dbReference type="NCBI Taxonomy" id="1008153"/>
    <lineage>
        <taxon>Archaea</taxon>
        <taxon>Methanobacteriati</taxon>
        <taxon>Methanobacteriota</taxon>
        <taxon>Stenosarchaea group</taxon>
        <taxon>Halobacteria</taxon>
        <taxon>Halobacteriales</taxon>
        <taxon>Halococcaceae</taxon>
        <taxon>Halalkalicoccus</taxon>
    </lineage>
</organism>
<comment type="caution">
    <text evidence="2">The sequence shown here is derived from an EMBL/GenBank/DDBJ whole genome shotgun (WGS) entry which is preliminary data.</text>
</comment>
<dbReference type="RefSeq" id="WP_066385104.1">
    <property type="nucleotide sequence ID" value="NZ_LTAZ01000013.1"/>
</dbReference>
<dbReference type="EMBL" id="LTAZ01000013">
    <property type="protein sequence ID" value="KYH24600.1"/>
    <property type="molecule type" value="Genomic_DNA"/>
</dbReference>
<sequence>MNADRIETTSETGDGGTTGEREGDRTTKGTAADDGTRHHRHDGEITEQTTASGSEMSATGHGFVAAGGTGRSETKASEGNARSLLEVGYIIL</sequence>
<dbReference type="PATRIC" id="fig|1008153.3.peg.3779"/>
<evidence type="ECO:0000313" key="2">
    <source>
        <dbReference type="EMBL" id="KYH24600.1"/>
    </source>
</evidence>
<feature type="region of interest" description="Disordered" evidence="1">
    <location>
        <begin position="1"/>
        <end position="82"/>
    </location>
</feature>
<reference evidence="2 3" key="1">
    <citation type="submission" date="2016-02" db="EMBL/GenBank/DDBJ databases">
        <title>Genome sequence of Halalkalicoccus paucihalophilus DSM 24557.</title>
        <authorList>
            <person name="Poehlein A."/>
            <person name="Daniel R."/>
        </authorList>
    </citation>
    <scope>NUCLEOTIDE SEQUENCE [LARGE SCALE GENOMIC DNA]</scope>
    <source>
        <strain evidence="2 3">DSM 24557</strain>
    </source>
</reference>
<evidence type="ECO:0000313" key="3">
    <source>
        <dbReference type="Proteomes" id="UP000075321"/>
    </source>
</evidence>